<reference evidence="2 3" key="1">
    <citation type="journal article" date="2014" name="Agronomy (Basel)">
        <title>A Draft Genome Sequence for Ensete ventricosum, the Drought-Tolerant Tree Against Hunger.</title>
        <authorList>
            <person name="Harrison J."/>
            <person name="Moore K.A."/>
            <person name="Paszkiewicz K."/>
            <person name="Jones T."/>
            <person name="Grant M."/>
            <person name="Ambacheew D."/>
            <person name="Muzemil S."/>
            <person name="Studholme D.J."/>
        </authorList>
    </citation>
    <scope>NUCLEOTIDE SEQUENCE [LARGE SCALE GENOMIC DNA]</scope>
</reference>
<dbReference type="AlphaFoldDB" id="A0A426XHR0"/>
<sequence length="178" mass="19562">MRFRGAKSPFPLIWRKISVRVELRGVVGGRERLKSSPSILLLDGPEVGPRGCFVQGRLCSSRFSMIKVSAVMKWFALCIISGTVVGVLPRPPLVGRGPLGLRLGRGRCLGKLKNMGDDSLYHPRQDLYLMGQPEEGLRDNYLWRGETQRGEPGIGEQPSVSVGSQSRLSPICESRMGG</sequence>
<accession>A0A426XHR0</accession>
<dbReference type="EMBL" id="AMZH03020582">
    <property type="protein sequence ID" value="RRT39039.1"/>
    <property type="molecule type" value="Genomic_DNA"/>
</dbReference>
<name>A0A426XHR0_ENSVE</name>
<protein>
    <submittedName>
        <fullName evidence="2">Uncharacterized protein</fullName>
    </submittedName>
</protein>
<proteinExistence type="predicted"/>
<evidence type="ECO:0000256" key="1">
    <source>
        <dbReference type="SAM" id="MobiDB-lite"/>
    </source>
</evidence>
<dbReference type="Proteomes" id="UP000287651">
    <property type="component" value="Unassembled WGS sequence"/>
</dbReference>
<feature type="region of interest" description="Disordered" evidence="1">
    <location>
        <begin position="147"/>
        <end position="166"/>
    </location>
</feature>
<evidence type="ECO:0000313" key="2">
    <source>
        <dbReference type="EMBL" id="RRT39039.1"/>
    </source>
</evidence>
<organism evidence="2 3">
    <name type="scientific">Ensete ventricosum</name>
    <name type="common">Abyssinian banana</name>
    <name type="synonym">Musa ensete</name>
    <dbReference type="NCBI Taxonomy" id="4639"/>
    <lineage>
        <taxon>Eukaryota</taxon>
        <taxon>Viridiplantae</taxon>
        <taxon>Streptophyta</taxon>
        <taxon>Embryophyta</taxon>
        <taxon>Tracheophyta</taxon>
        <taxon>Spermatophyta</taxon>
        <taxon>Magnoliopsida</taxon>
        <taxon>Liliopsida</taxon>
        <taxon>Zingiberales</taxon>
        <taxon>Musaceae</taxon>
        <taxon>Ensete</taxon>
    </lineage>
</organism>
<comment type="caution">
    <text evidence="2">The sequence shown here is derived from an EMBL/GenBank/DDBJ whole genome shotgun (WGS) entry which is preliminary data.</text>
</comment>
<gene>
    <name evidence="2" type="ORF">B296_00056862</name>
</gene>
<evidence type="ECO:0000313" key="3">
    <source>
        <dbReference type="Proteomes" id="UP000287651"/>
    </source>
</evidence>